<dbReference type="KEGG" id="sshi:J5U23_01052"/>
<name>A0A8F5GSS4_SACSH</name>
<accession>A0A8F5GSS4</accession>
<dbReference type="Proteomes" id="UP000694018">
    <property type="component" value="Chromosome"/>
</dbReference>
<sequence length="181" mass="21685">MQPSYTFKFRFIRLSEYYIIMQNFRELSIDIVLSHRIRDYDQIILEGSRKRDSCVFFTYGYCKKVSSKSKVLASWISNGKIVPHPLFCYLCPFYSLRDDDKTVTIDLFDIYLTYKNLKTQIERELEFIESRLSEFSFSTSIALKRRREDLVAFLDDISTKIKILMEIIRVSEREHEDGRHI</sequence>
<gene>
    <name evidence="1" type="ORF">J5U23_01052</name>
</gene>
<dbReference type="EMBL" id="CP077717">
    <property type="protein sequence ID" value="QXJ28184.1"/>
    <property type="molecule type" value="Genomic_DNA"/>
</dbReference>
<evidence type="ECO:0000313" key="2">
    <source>
        <dbReference type="Proteomes" id="UP000694018"/>
    </source>
</evidence>
<organism evidence="1 2">
    <name type="scientific">Saccharolobus shibatae (strain ATCC 51178 / DSM 5389 / JCM 8931 / NBRC 15437 / B12)</name>
    <name type="common">Sulfolobus shibatae</name>
    <dbReference type="NCBI Taxonomy" id="523848"/>
    <lineage>
        <taxon>Archaea</taxon>
        <taxon>Thermoproteota</taxon>
        <taxon>Thermoprotei</taxon>
        <taxon>Sulfolobales</taxon>
        <taxon>Sulfolobaceae</taxon>
        <taxon>Saccharolobus</taxon>
    </lineage>
</organism>
<proteinExistence type="predicted"/>
<evidence type="ECO:0000313" key="1">
    <source>
        <dbReference type="EMBL" id="QXJ28184.1"/>
    </source>
</evidence>
<protein>
    <submittedName>
        <fullName evidence="1">Uncharacterized protein</fullName>
    </submittedName>
</protein>
<dbReference type="AlphaFoldDB" id="A0A8F5GSS4"/>
<reference evidence="1" key="1">
    <citation type="journal article" date="2021" name="Environ. Microbiol.">
        <title>New insights into the diversity and evolution of the archaeal mobilome from three complete genomes of Saccharolobus shibatae.</title>
        <authorList>
            <person name="Medvedeva S."/>
            <person name="Brandt D."/>
            <person name="Cvirkaite-Krupovic V."/>
            <person name="Liu Y."/>
            <person name="Severinov K."/>
            <person name="Ishino S."/>
            <person name="Ishino Y."/>
            <person name="Prangishvili D."/>
            <person name="Kalinowski J."/>
            <person name="Krupovic M."/>
        </authorList>
    </citation>
    <scope>NUCLEOTIDE SEQUENCE</scope>
    <source>
        <strain evidence="1">B12</strain>
    </source>
</reference>